<reference evidence="1 2" key="1">
    <citation type="submission" date="2024-08" db="EMBL/GenBank/DDBJ databases">
        <authorList>
            <person name="Cucini C."/>
            <person name="Frati F."/>
        </authorList>
    </citation>
    <scope>NUCLEOTIDE SEQUENCE [LARGE SCALE GENOMIC DNA]</scope>
</reference>
<evidence type="ECO:0000313" key="1">
    <source>
        <dbReference type="EMBL" id="CAL8148631.1"/>
    </source>
</evidence>
<dbReference type="EMBL" id="CAXLJM020000173">
    <property type="protein sequence ID" value="CAL8148631.1"/>
    <property type="molecule type" value="Genomic_DNA"/>
</dbReference>
<name>A0ABP1SAL1_9HEXA</name>
<protein>
    <submittedName>
        <fullName evidence="1">Uncharacterized protein</fullName>
    </submittedName>
</protein>
<gene>
    <name evidence="1" type="ORF">ODALV1_LOCUS31482</name>
</gene>
<proteinExistence type="predicted"/>
<keyword evidence="2" id="KW-1185">Reference proteome</keyword>
<dbReference type="Proteomes" id="UP001642540">
    <property type="component" value="Unassembled WGS sequence"/>
</dbReference>
<organism evidence="1 2">
    <name type="scientific">Orchesella dallaii</name>
    <dbReference type="NCBI Taxonomy" id="48710"/>
    <lineage>
        <taxon>Eukaryota</taxon>
        <taxon>Metazoa</taxon>
        <taxon>Ecdysozoa</taxon>
        <taxon>Arthropoda</taxon>
        <taxon>Hexapoda</taxon>
        <taxon>Collembola</taxon>
        <taxon>Entomobryomorpha</taxon>
        <taxon>Entomobryoidea</taxon>
        <taxon>Orchesellidae</taxon>
        <taxon>Orchesellinae</taxon>
        <taxon>Orchesella</taxon>
    </lineage>
</organism>
<comment type="caution">
    <text evidence="1">The sequence shown here is derived from an EMBL/GenBank/DDBJ whole genome shotgun (WGS) entry which is preliminary data.</text>
</comment>
<sequence length="309" mass="35473">MDQLFQTLSTNPIENFEYEPTRLFGVGEFLRNKNSLAFKVESVREKFVIDSVELIQKLVEQQGKIATPFFPNNLCTILGIDGVDQDDGEMLALMLQRFGDQISSLHIGISRISPGITVQRLINSLNSLPFLKILQLEARIPRSELGQFNTDGLPNLPHLESLCVEEFGVQDAQGFGDGSELDPFLILPFLHRYGKQLTAFKCFGRLFDSNQISIALLNNLLPNLKLLKISYLNPYSMIKLMLLDWNLETLHLMGYTRYEKRSELFNPNFLVVGLWITGLWFKKLWIRIFPWDFSSFLSMGLWIKSKSNI</sequence>
<evidence type="ECO:0000313" key="2">
    <source>
        <dbReference type="Proteomes" id="UP001642540"/>
    </source>
</evidence>
<accession>A0ABP1SAL1</accession>